<dbReference type="AlphaFoldDB" id="A0A0N1EI91"/>
<proteinExistence type="predicted"/>
<feature type="coiled-coil region" evidence="1">
    <location>
        <begin position="88"/>
        <end position="137"/>
    </location>
</feature>
<name>A0A0N1EI91_9GAMM</name>
<dbReference type="RefSeq" id="WP_054205690.1">
    <property type="nucleotide sequence ID" value="NZ_LHPH01000024.1"/>
</dbReference>
<organism evidence="3 4">
    <name type="scientific">Pseudoalteromonas porphyrae</name>
    <dbReference type="NCBI Taxonomy" id="187330"/>
    <lineage>
        <taxon>Bacteria</taxon>
        <taxon>Pseudomonadati</taxon>
        <taxon>Pseudomonadota</taxon>
        <taxon>Gammaproteobacteria</taxon>
        <taxon>Alteromonadales</taxon>
        <taxon>Pseudoalteromonadaceae</taxon>
        <taxon>Pseudoalteromonas</taxon>
    </lineage>
</organism>
<evidence type="ECO:0000256" key="2">
    <source>
        <dbReference type="SAM" id="MobiDB-lite"/>
    </source>
</evidence>
<comment type="caution">
    <text evidence="3">The sequence shown here is derived from an EMBL/GenBank/DDBJ whole genome shotgun (WGS) entry which is preliminary data.</text>
</comment>
<gene>
    <name evidence="3" type="ORF">ADS77_17360</name>
</gene>
<sequence>MALNINLYAKQRVSPQITAQQPSIQNVSLPNSHVSISEQGKDKLNQENKQINKTELGESIAKQLYDNAQHGVDKKEDETSQDPTDRMIAKLKEQIAETQKELQKLSDDESEQAVEQKKILQNKIIDLNGQLLSLMEKKLKKSKTT</sequence>
<keyword evidence="4" id="KW-1185">Reference proteome</keyword>
<reference evidence="3 4" key="1">
    <citation type="submission" date="2015-08" db="EMBL/GenBank/DDBJ databases">
        <title>Draft Genome Sequence of Pseudoalteromonas porphyrae UCD-SED14.</title>
        <authorList>
            <person name="Coil D.A."/>
            <person name="Jospin G."/>
            <person name="Lee R.D."/>
            <person name="Eisen J.A."/>
        </authorList>
    </citation>
    <scope>NUCLEOTIDE SEQUENCE [LARGE SCALE GENOMIC DNA]</scope>
    <source>
        <strain evidence="3 4">UCD-SED14</strain>
    </source>
</reference>
<evidence type="ECO:0000256" key="1">
    <source>
        <dbReference type="SAM" id="Coils"/>
    </source>
</evidence>
<feature type="region of interest" description="Disordered" evidence="2">
    <location>
        <begin position="65"/>
        <end position="86"/>
    </location>
</feature>
<evidence type="ECO:0000313" key="4">
    <source>
        <dbReference type="Proteomes" id="UP000037848"/>
    </source>
</evidence>
<protein>
    <submittedName>
        <fullName evidence="3">Uncharacterized protein</fullName>
    </submittedName>
</protein>
<accession>A0A0N1EI91</accession>
<feature type="compositionally biased region" description="Basic and acidic residues" evidence="2">
    <location>
        <begin position="71"/>
        <end position="86"/>
    </location>
</feature>
<dbReference type="PATRIC" id="fig|187330.3.peg.2123"/>
<dbReference type="EMBL" id="LHPH01000024">
    <property type="protein sequence ID" value="KPH59137.1"/>
    <property type="molecule type" value="Genomic_DNA"/>
</dbReference>
<dbReference type="Proteomes" id="UP000037848">
    <property type="component" value="Unassembled WGS sequence"/>
</dbReference>
<keyword evidence="1" id="KW-0175">Coiled coil</keyword>
<evidence type="ECO:0000313" key="3">
    <source>
        <dbReference type="EMBL" id="KPH59137.1"/>
    </source>
</evidence>